<keyword evidence="11" id="KW-1185">Reference proteome</keyword>
<comment type="similarity">
    <text evidence="2">Belongs to the glucagon family.</text>
</comment>
<reference evidence="10" key="3">
    <citation type="submission" date="2025-09" db="UniProtKB">
        <authorList>
            <consortium name="Ensembl"/>
        </authorList>
    </citation>
    <scope>IDENTIFICATION</scope>
    <source>
        <strain evidence="10">2N</strain>
    </source>
</reference>
<dbReference type="HOGENOM" id="CLU_1991937_0_0_1"/>
<evidence type="ECO:0000256" key="6">
    <source>
        <dbReference type="ARBA" id="ARBA00022815"/>
    </source>
</evidence>
<evidence type="ECO:0000259" key="9">
    <source>
        <dbReference type="PROSITE" id="PS00260"/>
    </source>
</evidence>
<evidence type="ECO:0000256" key="2">
    <source>
        <dbReference type="ARBA" id="ARBA00008369"/>
    </source>
</evidence>
<comment type="subcellular location">
    <subcellularLocation>
        <location evidence="1">Secreted</location>
    </subcellularLocation>
</comment>
<dbReference type="GO" id="GO:1903640">
    <property type="term" value="P:negative regulation of gastrin-induced gastric acid secretion"/>
    <property type="evidence" value="ECO:0007669"/>
    <property type="project" value="TreeGrafter"/>
</dbReference>
<evidence type="ECO:0000256" key="1">
    <source>
        <dbReference type="ARBA" id="ARBA00004613"/>
    </source>
</evidence>
<sequence>APTMAPCPLPLILMLLLLLGGPAAHPAPPRAARHSDGTFTSELSRLRDSARLQRLLQGLVGKRSDQDTENSTTGSKPVDSPLCLLWLDTSTLQAWMLLGHSLGHAPFPWLPPDPRPEAEISELAGATQRPDEEEEESGGWLGVGAGAGEGAGAGAGAGADCT</sequence>
<protein>
    <recommendedName>
        <fullName evidence="3">Secretin</fullName>
    </recommendedName>
</protein>
<keyword evidence="6" id="KW-0027">Amidation</keyword>
<proteinExistence type="inferred from homology"/>
<evidence type="ECO:0000256" key="5">
    <source>
        <dbReference type="ARBA" id="ARBA00022702"/>
    </source>
</evidence>
<evidence type="ECO:0000256" key="4">
    <source>
        <dbReference type="ARBA" id="ARBA00022525"/>
    </source>
</evidence>
<keyword evidence="5" id="KW-0372">Hormone</keyword>
<dbReference type="InParanoid" id="H0W2W8"/>
<name>H0W2W8_CAVPO</name>
<feature type="signal peptide" evidence="8">
    <location>
        <begin position="1"/>
        <end position="26"/>
    </location>
</feature>
<dbReference type="GO" id="GO:0007420">
    <property type="term" value="P:brain development"/>
    <property type="evidence" value="ECO:0007669"/>
    <property type="project" value="TreeGrafter"/>
</dbReference>
<dbReference type="GO" id="GO:0005179">
    <property type="term" value="F:hormone activity"/>
    <property type="evidence" value="ECO:0007669"/>
    <property type="project" value="UniProtKB-KW"/>
</dbReference>
<reference evidence="10" key="2">
    <citation type="submission" date="2025-08" db="UniProtKB">
        <authorList>
            <consortium name="Ensembl"/>
        </authorList>
    </citation>
    <scope>IDENTIFICATION</scope>
    <source>
        <strain evidence="10">2N</strain>
    </source>
</reference>
<dbReference type="AlphaFoldDB" id="H0W2W8"/>
<dbReference type="VEuPathDB" id="HostDB:ENSCPOG00000026934"/>
<keyword evidence="8" id="KW-0732">Signal</keyword>
<keyword evidence="4" id="KW-0964">Secreted</keyword>
<dbReference type="Ensembl" id="ENSCPOT00000026166.2">
    <property type="protein sequence ID" value="ENSCPOP00000017313.2"/>
    <property type="gene ID" value="ENSCPOG00000026934.2"/>
</dbReference>
<evidence type="ECO:0000256" key="8">
    <source>
        <dbReference type="SAM" id="SignalP"/>
    </source>
</evidence>
<gene>
    <name evidence="10" type="primary">Sct</name>
</gene>
<feature type="region of interest" description="Disordered" evidence="7">
    <location>
        <begin position="58"/>
        <end position="77"/>
    </location>
</feature>
<dbReference type="EMBL" id="AAKN02056356">
    <property type="status" value="NOT_ANNOTATED_CDS"/>
    <property type="molecule type" value="Genomic_DNA"/>
</dbReference>
<feature type="region of interest" description="Disordered" evidence="7">
    <location>
        <begin position="113"/>
        <end position="162"/>
    </location>
</feature>
<dbReference type="GO" id="GO:0005615">
    <property type="term" value="C:extracellular space"/>
    <property type="evidence" value="ECO:0007669"/>
    <property type="project" value="TreeGrafter"/>
</dbReference>
<dbReference type="GeneTree" id="ENSGT00390000002624"/>
<evidence type="ECO:0000313" key="10">
    <source>
        <dbReference type="Ensembl" id="ENSCPOP00000017313.2"/>
    </source>
</evidence>
<evidence type="ECO:0000256" key="7">
    <source>
        <dbReference type="SAM" id="MobiDB-lite"/>
    </source>
</evidence>
<accession>H0W2W8</accession>
<reference evidence="11" key="1">
    <citation type="journal article" date="2011" name="Nature">
        <title>A high-resolution map of human evolutionary constraint using 29 mammals.</title>
        <authorList>
            <person name="Lindblad-Toh K."/>
            <person name="Garber M."/>
            <person name="Zuk O."/>
            <person name="Lin M.F."/>
            <person name="Parker B.J."/>
            <person name="Washietl S."/>
            <person name="Kheradpour P."/>
            <person name="Ernst J."/>
            <person name="Jordan G."/>
            <person name="Mauceli E."/>
            <person name="Ward L.D."/>
            <person name="Lowe C.B."/>
            <person name="Holloway A.K."/>
            <person name="Clamp M."/>
            <person name="Gnerre S."/>
            <person name="Alfoldi J."/>
            <person name="Beal K."/>
            <person name="Chang J."/>
            <person name="Clawson H."/>
            <person name="Cuff J."/>
            <person name="Di Palma F."/>
            <person name="Fitzgerald S."/>
            <person name="Flicek P."/>
            <person name="Guttman M."/>
            <person name="Hubisz M.J."/>
            <person name="Jaffe D.B."/>
            <person name="Jungreis I."/>
            <person name="Kent W.J."/>
            <person name="Kostka D."/>
            <person name="Lara M."/>
            <person name="Martins A.L."/>
            <person name="Massingham T."/>
            <person name="Moltke I."/>
            <person name="Raney B.J."/>
            <person name="Rasmussen M.D."/>
            <person name="Robinson J."/>
            <person name="Stark A."/>
            <person name="Vilella A.J."/>
            <person name="Wen J."/>
            <person name="Xie X."/>
            <person name="Zody M.C."/>
            <person name="Baldwin J."/>
            <person name="Bloom T."/>
            <person name="Chin C.W."/>
            <person name="Heiman D."/>
            <person name="Nicol R."/>
            <person name="Nusbaum C."/>
            <person name="Young S."/>
            <person name="Wilkinson J."/>
            <person name="Worley K.C."/>
            <person name="Kovar C.L."/>
            <person name="Muzny D.M."/>
            <person name="Gibbs R.A."/>
            <person name="Cree A."/>
            <person name="Dihn H.H."/>
            <person name="Fowler G."/>
            <person name="Jhangiani S."/>
            <person name="Joshi V."/>
            <person name="Lee S."/>
            <person name="Lewis L.R."/>
            <person name="Nazareth L.V."/>
            <person name="Okwuonu G."/>
            <person name="Santibanez J."/>
            <person name="Warren W.C."/>
            <person name="Mardis E.R."/>
            <person name="Weinstock G.M."/>
            <person name="Wilson R.K."/>
            <person name="Delehaunty K."/>
            <person name="Dooling D."/>
            <person name="Fronik C."/>
            <person name="Fulton L."/>
            <person name="Fulton B."/>
            <person name="Graves T."/>
            <person name="Minx P."/>
            <person name="Sodergren E."/>
            <person name="Birney E."/>
            <person name="Margulies E.H."/>
            <person name="Herrero J."/>
            <person name="Green E.D."/>
            <person name="Haussler D."/>
            <person name="Siepel A."/>
            <person name="Goldman N."/>
            <person name="Pollard K.S."/>
            <person name="Pedersen J.S."/>
            <person name="Lander E.S."/>
            <person name="Kellis M."/>
        </authorList>
    </citation>
    <scope>NUCLEOTIDE SEQUENCE [LARGE SCALE GENOMIC DNA]</scope>
    <source>
        <strain evidence="11">2N</strain>
    </source>
</reference>
<organism evidence="10 11">
    <name type="scientific">Cavia porcellus</name>
    <name type="common">Guinea pig</name>
    <dbReference type="NCBI Taxonomy" id="10141"/>
    <lineage>
        <taxon>Eukaryota</taxon>
        <taxon>Metazoa</taxon>
        <taxon>Chordata</taxon>
        <taxon>Craniata</taxon>
        <taxon>Vertebrata</taxon>
        <taxon>Euteleostomi</taxon>
        <taxon>Mammalia</taxon>
        <taxon>Eutheria</taxon>
        <taxon>Euarchontoglires</taxon>
        <taxon>Glires</taxon>
        <taxon>Rodentia</taxon>
        <taxon>Hystricomorpha</taxon>
        <taxon>Caviidae</taxon>
        <taxon>Cavia</taxon>
    </lineage>
</organism>
<dbReference type="InterPro" id="IPR015675">
    <property type="entry name" value="Prosecretin"/>
</dbReference>
<evidence type="ECO:0000313" key="11">
    <source>
        <dbReference type="Proteomes" id="UP000005447"/>
    </source>
</evidence>
<dbReference type="FunCoup" id="H0W2W8">
    <property type="interactions" value="427"/>
</dbReference>
<evidence type="ECO:0000256" key="3">
    <source>
        <dbReference type="ARBA" id="ARBA00015460"/>
    </source>
</evidence>
<dbReference type="GO" id="GO:0090187">
    <property type="term" value="P:positive regulation of pancreatic juice secretion"/>
    <property type="evidence" value="ECO:0007669"/>
    <property type="project" value="TreeGrafter"/>
</dbReference>
<dbReference type="Pfam" id="PF00123">
    <property type="entry name" value="Hormone_2"/>
    <property type="match status" value="1"/>
</dbReference>
<dbReference type="PANTHER" id="PTHR17378">
    <property type="entry name" value="SECRETIN"/>
    <property type="match status" value="1"/>
</dbReference>
<dbReference type="OMA" id="HAPFPWL"/>
<dbReference type="GO" id="GO:0090274">
    <property type="term" value="P:positive regulation of somatostatin secretion"/>
    <property type="evidence" value="ECO:0007669"/>
    <property type="project" value="TreeGrafter"/>
</dbReference>
<dbReference type="PANTHER" id="PTHR17378:SF1">
    <property type="entry name" value="SECRETIN"/>
    <property type="match status" value="1"/>
</dbReference>
<feature type="compositionally biased region" description="Gly residues" evidence="7">
    <location>
        <begin position="139"/>
        <end position="162"/>
    </location>
</feature>
<dbReference type="SMART" id="SM00070">
    <property type="entry name" value="GLUCA"/>
    <property type="match status" value="1"/>
</dbReference>
<dbReference type="PROSITE" id="PS00260">
    <property type="entry name" value="GLUCAGON"/>
    <property type="match status" value="1"/>
</dbReference>
<dbReference type="InterPro" id="IPR000532">
    <property type="entry name" value="Glucagon_GIP_secretin_VIP"/>
</dbReference>
<feature type="domain" description="Glucagon / GIP / secretin / VIP family" evidence="9">
    <location>
        <begin position="34"/>
        <end position="56"/>
    </location>
</feature>
<dbReference type="Proteomes" id="UP000005447">
    <property type="component" value="Unassembled WGS sequence"/>
</dbReference>
<feature type="chain" id="PRO_5012723070" description="Secretin" evidence="8">
    <location>
        <begin position="27"/>
        <end position="162"/>
    </location>
</feature>